<organism evidence="2 3">
    <name type="scientific">Mollisia scopiformis</name>
    <name type="common">Conifer needle endophyte fungus</name>
    <name type="synonym">Phialocephala scopiformis</name>
    <dbReference type="NCBI Taxonomy" id="149040"/>
    <lineage>
        <taxon>Eukaryota</taxon>
        <taxon>Fungi</taxon>
        <taxon>Dikarya</taxon>
        <taxon>Ascomycota</taxon>
        <taxon>Pezizomycotina</taxon>
        <taxon>Leotiomycetes</taxon>
        <taxon>Helotiales</taxon>
        <taxon>Mollisiaceae</taxon>
        <taxon>Mollisia</taxon>
    </lineage>
</organism>
<dbReference type="PANTHER" id="PTHR36492:SF2">
    <property type="entry name" value="[ACYL-CARRIER-PROTEIN] PHOSPHODIESTERASE PPTH"/>
    <property type="match status" value="1"/>
</dbReference>
<dbReference type="OrthoDB" id="550558at2759"/>
<dbReference type="InterPro" id="IPR029052">
    <property type="entry name" value="Metallo-depent_PP-like"/>
</dbReference>
<dbReference type="InterPro" id="IPR052963">
    <property type="entry name" value="Pantetheine_PDE"/>
</dbReference>
<feature type="domain" description="Calcineurin-like phosphoesterase" evidence="1">
    <location>
        <begin position="14"/>
        <end position="247"/>
    </location>
</feature>
<dbReference type="PANTHER" id="PTHR36492">
    <property type="match status" value="1"/>
</dbReference>
<proteinExistence type="predicted"/>
<dbReference type="GeneID" id="28817368"/>
<accession>A0A194XHL0</accession>
<protein>
    <submittedName>
        <fullName evidence="2">Metallo-dependent phosphatase</fullName>
    </submittedName>
</protein>
<reference evidence="2 3" key="1">
    <citation type="submission" date="2015-10" db="EMBL/GenBank/DDBJ databases">
        <title>Full genome of DAOMC 229536 Phialocephala scopiformis, a fungal endophyte of spruce producing the potent anti-insectan compound rugulosin.</title>
        <authorList>
            <consortium name="DOE Joint Genome Institute"/>
            <person name="Walker A.K."/>
            <person name="Frasz S.L."/>
            <person name="Seifert K.A."/>
            <person name="Miller J.D."/>
            <person name="Mondo S.J."/>
            <person name="Labutti K."/>
            <person name="Lipzen A."/>
            <person name="Dockter R."/>
            <person name="Kennedy M."/>
            <person name="Grigoriev I.V."/>
            <person name="Spatafora J.W."/>
        </authorList>
    </citation>
    <scope>NUCLEOTIDE SEQUENCE [LARGE SCALE GENOMIC DNA]</scope>
    <source>
        <strain evidence="2 3">CBS 120377</strain>
    </source>
</reference>
<dbReference type="InterPro" id="IPR004843">
    <property type="entry name" value="Calcineurin-like_PHP"/>
</dbReference>
<sequence>MSQSKPQRRLPTGKLYAIADIHIAFPANREAWSKLTRHPGDGLVLCGDIGETIEHLQLAFSTATRCFDTVWWCPGNHELYTLPTGSSVRGEHKYEQCVDVARQYGVFTPEDDFIVWEGQGGPAIIAPIFTLYDYSFRPDEVTLENAVPWAREKDTEATDEFLLHPDPYPTRQDWCKILVQKFEAKLEAAKAQHPLLPFIIANHWPLRKDLVHLKYIPRFILWCGTTLTDNWHERFNAKVVISGHLHIRRTDWKGGCRFEEVSLGYPRHWKDCADMDMGVNEILREILPGPETPEGGELPTQWRRYG</sequence>
<evidence type="ECO:0000313" key="3">
    <source>
        <dbReference type="Proteomes" id="UP000070700"/>
    </source>
</evidence>
<dbReference type="RefSeq" id="XP_018073976.1">
    <property type="nucleotide sequence ID" value="XM_018207642.1"/>
</dbReference>
<dbReference type="STRING" id="149040.A0A194XHL0"/>
<dbReference type="Gene3D" id="3.60.21.10">
    <property type="match status" value="1"/>
</dbReference>
<dbReference type="KEGG" id="psco:LY89DRAFT_456835"/>
<dbReference type="Pfam" id="PF00149">
    <property type="entry name" value="Metallophos"/>
    <property type="match status" value="1"/>
</dbReference>
<evidence type="ECO:0000313" key="2">
    <source>
        <dbReference type="EMBL" id="KUJ19621.1"/>
    </source>
</evidence>
<name>A0A194XHL0_MOLSC</name>
<dbReference type="EMBL" id="KQ947410">
    <property type="protein sequence ID" value="KUJ19621.1"/>
    <property type="molecule type" value="Genomic_DNA"/>
</dbReference>
<dbReference type="InParanoid" id="A0A194XHL0"/>
<dbReference type="Proteomes" id="UP000070700">
    <property type="component" value="Unassembled WGS sequence"/>
</dbReference>
<dbReference type="SUPFAM" id="SSF56300">
    <property type="entry name" value="Metallo-dependent phosphatases"/>
    <property type="match status" value="1"/>
</dbReference>
<keyword evidence="3" id="KW-1185">Reference proteome</keyword>
<gene>
    <name evidence="2" type="ORF">LY89DRAFT_456835</name>
</gene>
<dbReference type="AlphaFoldDB" id="A0A194XHL0"/>
<evidence type="ECO:0000259" key="1">
    <source>
        <dbReference type="Pfam" id="PF00149"/>
    </source>
</evidence>
<dbReference type="GO" id="GO:0016787">
    <property type="term" value="F:hydrolase activity"/>
    <property type="evidence" value="ECO:0007669"/>
    <property type="project" value="InterPro"/>
</dbReference>